<name>A0ABW5UDG0_9SPHI</name>
<gene>
    <name evidence="1" type="ORF">ACFSQ6_10780</name>
</gene>
<evidence type="ECO:0000313" key="1">
    <source>
        <dbReference type="EMBL" id="MFD2743879.1"/>
    </source>
</evidence>
<organism evidence="1 2">
    <name type="scientific">Sphingobacterium populi</name>
    <dbReference type="NCBI Taxonomy" id="1812824"/>
    <lineage>
        <taxon>Bacteria</taxon>
        <taxon>Pseudomonadati</taxon>
        <taxon>Bacteroidota</taxon>
        <taxon>Sphingobacteriia</taxon>
        <taxon>Sphingobacteriales</taxon>
        <taxon>Sphingobacteriaceae</taxon>
        <taxon>Sphingobacterium</taxon>
    </lineage>
</organism>
<sequence length="668" mass="78189">MIKAQAQNLEDAFMEEQILEQLVEELAPDMDVSDILERLRQYLVRPLDLNRATVQDFAAMVFLSPLQINNLMLHRQYSGQFISVMELQAIDGFDIKTVRLLQRFVRVGSNSEWRKLSLRNILLKSNYEIMVRYGRVLETQRGYQISDENRARYLGSPDRIATRIRMNYDNRLEVAINMNKHAGEPFFRYEQRYGFDFYSGSILLKDMGPFKRIVIGDYALQLGQGLILWNGLHFGKGAWMASIARQGAGLLQYKSLNQSNFMRGASAVIAFQNWSVTPFVALNKLNGNVIEMDDRREIRTINYSGYSRTPTEQSYRRAINQYVYGANMAYQRERLKFGLTWLSTVFDGYIQPNNDLRNRFSFEGDQLTNVGVYYNYTFGNTYLYGEAAHSVGSGYATNNGLMASIHPKLTVVANHRYYEANYHHFFAQSIGELSTLGNEHGFYSGLMYHPSRQIEWINYLDAFRFPWLRFRADAPSSGVDFLSQFSYIWYKKGRLTFRLRHRLRQENVTDPSRPENLQADMIRNQGRVDFQYKLNSTWAVRSRAELSYYFKELTSREFGVLVFQDILWSSPNNKISGNARLAYFTTESFDSRIYAYEQDVLYAASFPMYYGKGWRTYANMRWRISRRTDLWARYAITKLPGVETIGSQLDTIEGDQRSEIRLQMRYRW</sequence>
<dbReference type="RefSeq" id="WP_066756608.1">
    <property type="nucleotide sequence ID" value="NZ_JBHUMB010000013.1"/>
</dbReference>
<comment type="caution">
    <text evidence="1">The sequence shown here is derived from an EMBL/GenBank/DDBJ whole genome shotgun (WGS) entry which is preliminary data.</text>
</comment>
<keyword evidence="2" id="KW-1185">Reference proteome</keyword>
<proteinExistence type="predicted"/>
<evidence type="ECO:0000313" key="2">
    <source>
        <dbReference type="Proteomes" id="UP001597418"/>
    </source>
</evidence>
<dbReference type="EMBL" id="JBHUMB010000013">
    <property type="protein sequence ID" value="MFD2743879.1"/>
    <property type="molecule type" value="Genomic_DNA"/>
</dbReference>
<dbReference type="SUPFAM" id="SSF47781">
    <property type="entry name" value="RuvA domain 2-like"/>
    <property type="match status" value="1"/>
</dbReference>
<reference evidence="2" key="1">
    <citation type="journal article" date="2019" name="Int. J. Syst. Evol. Microbiol.">
        <title>The Global Catalogue of Microorganisms (GCM) 10K type strain sequencing project: providing services to taxonomists for standard genome sequencing and annotation.</title>
        <authorList>
            <consortium name="The Broad Institute Genomics Platform"/>
            <consortium name="The Broad Institute Genome Sequencing Center for Infectious Disease"/>
            <person name="Wu L."/>
            <person name="Ma J."/>
        </authorList>
    </citation>
    <scope>NUCLEOTIDE SEQUENCE [LARGE SCALE GENOMIC DNA]</scope>
    <source>
        <strain evidence="2">KCTC 42247</strain>
    </source>
</reference>
<dbReference type="InterPro" id="IPR010994">
    <property type="entry name" value="RuvA_2-like"/>
</dbReference>
<protein>
    <submittedName>
        <fullName evidence="1">Helix-hairpin-helix domain-containing protein</fullName>
    </submittedName>
</protein>
<dbReference type="Proteomes" id="UP001597418">
    <property type="component" value="Unassembled WGS sequence"/>
</dbReference>
<accession>A0ABW5UDG0</accession>